<evidence type="ECO:0000313" key="3">
    <source>
        <dbReference type="EMBL" id="GGG48700.1"/>
    </source>
</evidence>
<accession>A0A917GJI0</accession>
<gene>
    <name evidence="3" type="ORF">GCM10011374_08880</name>
</gene>
<dbReference type="PANTHER" id="PTHR43798:SF31">
    <property type="entry name" value="AB HYDROLASE SUPERFAMILY PROTEIN YCLE"/>
    <property type="match status" value="1"/>
</dbReference>
<reference evidence="3" key="2">
    <citation type="submission" date="2020-09" db="EMBL/GenBank/DDBJ databases">
        <authorList>
            <person name="Sun Q."/>
            <person name="Zhou Y."/>
        </authorList>
    </citation>
    <scope>NUCLEOTIDE SEQUENCE</scope>
    <source>
        <strain evidence="3">CGMCC 1.12187</strain>
    </source>
</reference>
<feature type="domain" description="AB hydrolase-1" evidence="2">
    <location>
        <begin position="41"/>
        <end position="150"/>
    </location>
</feature>
<sequence length="311" mass="33382">MFEPVLPAHRRYRLATVPAPGGELAVGVWQPRSALDGPAAPTVLAIHGITGNHRCWSYLADSLQDTRVVGPDLRGRGGSAAVGPPFGLAAHADDMVRLLDALGIEQAVLVGHSMGGFVAAVTAHRHPSRVHSLVLVDGGLPMTQEVPQDPAAVSAGATRQLERRLAMTFRSADEAVALWRAHPAFRNEWSSVVHDYAVYDLGGEAPRLRSRARTEAMRADSDDTLFGADLRAAFDELAHPTQWLTAARGLLGESPGLYPPELVQHWSDRYPQIEVHPVPRVNHYTIVLSRAGGEAMASAVHRSLAGQTSAV</sequence>
<protein>
    <recommendedName>
        <fullName evidence="2">AB hydrolase-1 domain-containing protein</fullName>
    </recommendedName>
</protein>
<organism evidence="3 4">
    <name type="scientific">Kocuria dechangensis</name>
    <dbReference type="NCBI Taxonomy" id="1176249"/>
    <lineage>
        <taxon>Bacteria</taxon>
        <taxon>Bacillati</taxon>
        <taxon>Actinomycetota</taxon>
        <taxon>Actinomycetes</taxon>
        <taxon>Micrococcales</taxon>
        <taxon>Micrococcaceae</taxon>
        <taxon>Kocuria</taxon>
    </lineage>
</organism>
<dbReference type="GO" id="GO:0016787">
    <property type="term" value="F:hydrolase activity"/>
    <property type="evidence" value="ECO:0007669"/>
    <property type="project" value="UniProtKB-KW"/>
</dbReference>
<dbReference type="PANTHER" id="PTHR43798">
    <property type="entry name" value="MONOACYLGLYCEROL LIPASE"/>
    <property type="match status" value="1"/>
</dbReference>
<dbReference type="InterPro" id="IPR000073">
    <property type="entry name" value="AB_hydrolase_1"/>
</dbReference>
<dbReference type="Gene3D" id="3.40.50.1820">
    <property type="entry name" value="alpha/beta hydrolase"/>
    <property type="match status" value="1"/>
</dbReference>
<proteinExistence type="predicted"/>
<dbReference type="GO" id="GO:0016020">
    <property type="term" value="C:membrane"/>
    <property type="evidence" value="ECO:0007669"/>
    <property type="project" value="TreeGrafter"/>
</dbReference>
<dbReference type="RefSeq" id="WP_188534652.1">
    <property type="nucleotide sequence ID" value="NZ_BMEQ01000003.1"/>
</dbReference>
<reference evidence="3" key="1">
    <citation type="journal article" date="2014" name="Int. J. Syst. Evol. Microbiol.">
        <title>Complete genome sequence of Corynebacterium casei LMG S-19264T (=DSM 44701T), isolated from a smear-ripened cheese.</title>
        <authorList>
            <consortium name="US DOE Joint Genome Institute (JGI-PGF)"/>
            <person name="Walter F."/>
            <person name="Albersmeier A."/>
            <person name="Kalinowski J."/>
            <person name="Ruckert C."/>
        </authorList>
    </citation>
    <scope>NUCLEOTIDE SEQUENCE</scope>
    <source>
        <strain evidence="3">CGMCC 1.12187</strain>
    </source>
</reference>
<dbReference type="PRINTS" id="PR00111">
    <property type="entry name" value="ABHYDROLASE"/>
</dbReference>
<keyword evidence="1" id="KW-0378">Hydrolase</keyword>
<dbReference type="InterPro" id="IPR050266">
    <property type="entry name" value="AB_hydrolase_sf"/>
</dbReference>
<comment type="caution">
    <text evidence="3">The sequence shown here is derived from an EMBL/GenBank/DDBJ whole genome shotgun (WGS) entry which is preliminary data.</text>
</comment>
<evidence type="ECO:0000256" key="1">
    <source>
        <dbReference type="ARBA" id="ARBA00022801"/>
    </source>
</evidence>
<keyword evidence="4" id="KW-1185">Reference proteome</keyword>
<dbReference type="EMBL" id="BMEQ01000003">
    <property type="protein sequence ID" value="GGG48700.1"/>
    <property type="molecule type" value="Genomic_DNA"/>
</dbReference>
<evidence type="ECO:0000313" key="4">
    <source>
        <dbReference type="Proteomes" id="UP000638848"/>
    </source>
</evidence>
<dbReference type="SUPFAM" id="SSF53474">
    <property type="entry name" value="alpha/beta-Hydrolases"/>
    <property type="match status" value="1"/>
</dbReference>
<evidence type="ECO:0000259" key="2">
    <source>
        <dbReference type="Pfam" id="PF00561"/>
    </source>
</evidence>
<name>A0A917GJI0_9MICC</name>
<dbReference type="InterPro" id="IPR029058">
    <property type="entry name" value="AB_hydrolase_fold"/>
</dbReference>
<dbReference type="Pfam" id="PF00561">
    <property type="entry name" value="Abhydrolase_1"/>
    <property type="match status" value="1"/>
</dbReference>
<dbReference type="AlphaFoldDB" id="A0A917GJI0"/>
<dbReference type="Proteomes" id="UP000638848">
    <property type="component" value="Unassembled WGS sequence"/>
</dbReference>